<reference evidence="2 3" key="1">
    <citation type="submission" date="2012-08" db="EMBL/GenBank/DDBJ databases">
        <title>Whole genome shotgun sequence of Gordonia rhizosphera NBRC 16068.</title>
        <authorList>
            <person name="Takarada H."/>
            <person name="Isaki S."/>
            <person name="Hosoyama A."/>
            <person name="Tsuchikane K."/>
            <person name="Katsumata H."/>
            <person name="Baba S."/>
            <person name="Ohji S."/>
            <person name="Yamazaki S."/>
            <person name="Fujita N."/>
        </authorList>
    </citation>
    <scope>NUCLEOTIDE SEQUENCE [LARGE SCALE GENOMIC DNA]</scope>
    <source>
        <strain evidence="2 3">NBRC 16068</strain>
    </source>
</reference>
<protein>
    <submittedName>
        <fullName evidence="2">Uncharacterized protein</fullName>
    </submittedName>
</protein>
<accession>K6WIZ7</accession>
<organism evidence="2 3">
    <name type="scientific">Gordonia rhizosphera NBRC 16068</name>
    <dbReference type="NCBI Taxonomy" id="1108045"/>
    <lineage>
        <taxon>Bacteria</taxon>
        <taxon>Bacillati</taxon>
        <taxon>Actinomycetota</taxon>
        <taxon>Actinomycetes</taxon>
        <taxon>Mycobacteriales</taxon>
        <taxon>Gordoniaceae</taxon>
        <taxon>Gordonia</taxon>
    </lineage>
</organism>
<keyword evidence="3" id="KW-1185">Reference proteome</keyword>
<evidence type="ECO:0000313" key="3">
    <source>
        <dbReference type="Proteomes" id="UP000008363"/>
    </source>
</evidence>
<sequence length="281" mass="29368">MQPMSKVVKRVYGSAPLWAWIVMGVCVVVLVVGLIISGNRTAPTSTSSVANGMASTAAAPATPATVAFIDDAKANPSTPKTLVLLGDSTGADRDGWAPALGRSISRSLDRPVATKYWNTQTGAYGAMVGLGNGTNGAVGFWNGSAAGKDVDYTLQNLDKIIQPDVTPDLILLNFGHTEDPSKPLAPQVQPLINELRQKYPNADIAVIKQNPEKGADSSDQLSGYAAAMDAEGIQVIDVYSAFPTDEAALAAVMSDDVNPNAAGQRLWTRTVLAAFGLPEAQ</sequence>
<feature type="transmembrane region" description="Helical" evidence="1">
    <location>
        <begin position="12"/>
        <end position="36"/>
    </location>
</feature>
<dbReference type="SUPFAM" id="SSF52266">
    <property type="entry name" value="SGNH hydrolase"/>
    <property type="match status" value="1"/>
</dbReference>
<keyword evidence="1" id="KW-0472">Membrane</keyword>
<comment type="caution">
    <text evidence="2">The sequence shown here is derived from an EMBL/GenBank/DDBJ whole genome shotgun (WGS) entry which is preliminary data.</text>
</comment>
<evidence type="ECO:0000256" key="1">
    <source>
        <dbReference type="SAM" id="Phobius"/>
    </source>
</evidence>
<dbReference type="InterPro" id="IPR036514">
    <property type="entry name" value="SGNH_hydro_sf"/>
</dbReference>
<dbReference type="CDD" id="cd00229">
    <property type="entry name" value="SGNH_hydrolase"/>
    <property type="match status" value="1"/>
</dbReference>
<keyword evidence="1" id="KW-0812">Transmembrane</keyword>
<keyword evidence="1" id="KW-1133">Transmembrane helix</keyword>
<dbReference type="AlphaFoldDB" id="K6WIZ7"/>
<dbReference type="Gene3D" id="3.40.50.1110">
    <property type="entry name" value="SGNH hydrolase"/>
    <property type="match status" value="1"/>
</dbReference>
<dbReference type="Proteomes" id="UP000008363">
    <property type="component" value="Unassembled WGS sequence"/>
</dbReference>
<proteinExistence type="predicted"/>
<dbReference type="eggNOG" id="COG2755">
    <property type="taxonomic scope" value="Bacteria"/>
</dbReference>
<dbReference type="STRING" id="1108045.GORHZ_244_00080"/>
<name>K6WIZ7_9ACTN</name>
<dbReference type="EMBL" id="BAHC01000244">
    <property type="protein sequence ID" value="GAB93756.1"/>
    <property type="molecule type" value="Genomic_DNA"/>
</dbReference>
<gene>
    <name evidence="2" type="ORF">GORHZ_244_00080</name>
</gene>
<evidence type="ECO:0000313" key="2">
    <source>
        <dbReference type="EMBL" id="GAB93756.1"/>
    </source>
</evidence>